<evidence type="ECO:0000313" key="5">
    <source>
        <dbReference type="Proteomes" id="UP000199608"/>
    </source>
</evidence>
<feature type="domain" description="Fido" evidence="3">
    <location>
        <begin position="182"/>
        <end position="336"/>
    </location>
</feature>
<feature type="binding site" evidence="2">
    <location>
        <begin position="278"/>
        <end position="285"/>
    </location>
    <ligand>
        <name>ATP</name>
        <dbReference type="ChEBI" id="CHEBI:30616"/>
    </ligand>
</feature>
<dbReference type="EMBL" id="FNLL01000004">
    <property type="protein sequence ID" value="SDU05786.1"/>
    <property type="molecule type" value="Genomic_DNA"/>
</dbReference>
<protein>
    <submittedName>
        <fullName evidence="4">Fic family protein</fullName>
    </submittedName>
</protein>
<feature type="active site" evidence="1">
    <location>
        <position position="274"/>
    </location>
</feature>
<sequence length="449" mass="51419">MKIPVTPPDLDQIIKANLDVLPKIFQMNIGPTDNKGRYLHWDKLRHLSPPETIGIEELWAGIKIQRSLLSKNLPFLNKSGDGFKFCIIDSMQKDLHWLDLNAAGTISADKPMINTNMQGTYLISSLFEEAINSSQLEGAVTTRNVAKEMLRQRRGPKDKSEQMILNNYHAMQFIRDFKTEAITPSFILELHRILTEKTLKNPDKAGVLRLEEDDIEVVDTMTNTVLHVPPKASDLEKRLDILCDFANKILDVKGVFIHPVVRAIALHFMLAYDHPFVDGNGRTARALFYWSMVNQGYWLAEFISISRILKQAPVQYGKAFLYTETDGNDVTYFIIHQLEVIKKAISDLHLYLEKKTKGITQAQDMLQDAKNLGKKLNFRQLALLRHALKHPGFTYKINEHKNSHGISYETARKDLLFMSDNTKLLVKFKAGKSFVFMSPPNLEERIKKQ</sequence>
<evidence type="ECO:0000256" key="1">
    <source>
        <dbReference type="PIRSR" id="PIRSR640198-1"/>
    </source>
</evidence>
<evidence type="ECO:0000259" key="3">
    <source>
        <dbReference type="PROSITE" id="PS51459"/>
    </source>
</evidence>
<dbReference type="RefSeq" id="WP_092232390.1">
    <property type="nucleotide sequence ID" value="NZ_FNLL01000004.1"/>
</dbReference>
<evidence type="ECO:0000256" key="2">
    <source>
        <dbReference type="PIRSR" id="PIRSR640198-2"/>
    </source>
</evidence>
<dbReference type="SUPFAM" id="SSF140931">
    <property type="entry name" value="Fic-like"/>
    <property type="match status" value="1"/>
</dbReference>
<dbReference type="InterPro" id="IPR003812">
    <property type="entry name" value="Fido"/>
</dbReference>
<organism evidence="4 5">
    <name type="scientific">Desulfobacula phenolica</name>
    <dbReference type="NCBI Taxonomy" id="90732"/>
    <lineage>
        <taxon>Bacteria</taxon>
        <taxon>Pseudomonadati</taxon>
        <taxon>Thermodesulfobacteriota</taxon>
        <taxon>Desulfobacteria</taxon>
        <taxon>Desulfobacterales</taxon>
        <taxon>Desulfobacteraceae</taxon>
        <taxon>Desulfobacula</taxon>
    </lineage>
</organism>
<gene>
    <name evidence="4" type="ORF">SAMN04487931_104115</name>
</gene>
<dbReference type="Gene3D" id="1.10.3290.10">
    <property type="entry name" value="Fido-like domain"/>
    <property type="match status" value="1"/>
</dbReference>
<reference evidence="5" key="1">
    <citation type="submission" date="2016-10" db="EMBL/GenBank/DDBJ databases">
        <authorList>
            <person name="Varghese N."/>
            <person name="Submissions S."/>
        </authorList>
    </citation>
    <scope>NUCLEOTIDE SEQUENCE [LARGE SCALE GENOMIC DNA]</scope>
    <source>
        <strain evidence="5">DSM 3384</strain>
    </source>
</reference>
<dbReference type="PANTHER" id="PTHR13504">
    <property type="entry name" value="FIDO DOMAIN-CONTAINING PROTEIN DDB_G0283145"/>
    <property type="match status" value="1"/>
</dbReference>
<dbReference type="Proteomes" id="UP000199608">
    <property type="component" value="Unassembled WGS sequence"/>
</dbReference>
<feature type="binding site" evidence="2">
    <location>
        <begin position="217"/>
        <end position="227"/>
    </location>
    <ligand>
        <name>ATP</name>
        <dbReference type="ChEBI" id="CHEBI:30616"/>
    </ligand>
</feature>
<dbReference type="PANTHER" id="PTHR13504:SF38">
    <property type="entry name" value="FIDO DOMAIN-CONTAINING PROTEIN"/>
    <property type="match status" value="1"/>
</dbReference>
<name>A0A1H2FEH0_9BACT</name>
<keyword evidence="2" id="KW-0547">Nucleotide-binding</keyword>
<evidence type="ECO:0000313" key="4">
    <source>
        <dbReference type="EMBL" id="SDU05786.1"/>
    </source>
</evidence>
<dbReference type="PROSITE" id="PS51459">
    <property type="entry name" value="FIDO"/>
    <property type="match status" value="1"/>
</dbReference>
<keyword evidence="2" id="KW-0067">ATP-binding</keyword>
<accession>A0A1H2FEH0</accession>
<dbReference type="InterPro" id="IPR040198">
    <property type="entry name" value="Fido_containing"/>
</dbReference>
<proteinExistence type="predicted"/>
<dbReference type="AlphaFoldDB" id="A0A1H2FEH0"/>
<dbReference type="InterPro" id="IPR036597">
    <property type="entry name" value="Fido-like_dom_sf"/>
</dbReference>
<dbReference type="Pfam" id="PF02661">
    <property type="entry name" value="Fic"/>
    <property type="match status" value="1"/>
</dbReference>
<keyword evidence="5" id="KW-1185">Reference proteome</keyword>
<dbReference type="GO" id="GO:0005524">
    <property type="term" value="F:ATP binding"/>
    <property type="evidence" value="ECO:0007669"/>
    <property type="project" value="UniProtKB-KW"/>
</dbReference>